<accession>A0A1Q9CEN9</accession>
<name>A0A1Q9CEN9_SYMMI</name>
<proteinExistence type="predicted"/>
<protein>
    <submittedName>
        <fullName evidence="1">Uncharacterized protein</fullName>
    </submittedName>
</protein>
<dbReference type="OrthoDB" id="10270619at2759"/>
<reference evidence="1 2" key="1">
    <citation type="submission" date="2016-02" db="EMBL/GenBank/DDBJ databases">
        <title>Genome analysis of coral dinoflagellate symbionts highlights evolutionary adaptations to a symbiotic lifestyle.</title>
        <authorList>
            <person name="Aranda M."/>
            <person name="Li Y."/>
            <person name="Liew Y.J."/>
            <person name="Baumgarten S."/>
            <person name="Simakov O."/>
            <person name="Wilson M."/>
            <person name="Piel J."/>
            <person name="Ashoor H."/>
            <person name="Bougouffa S."/>
            <person name="Bajic V.B."/>
            <person name="Ryu T."/>
            <person name="Ravasi T."/>
            <person name="Bayer T."/>
            <person name="Micklem G."/>
            <person name="Kim H."/>
            <person name="Bhak J."/>
            <person name="Lajeunesse T.C."/>
            <person name="Voolstra C.R."/>
        </authorList>
    </citation>
    <scope>NUCLEOTIDE SEQUENCE [LARGE SCALE GENOMIC DNA]</scope>
    <source>
        <strain evidence="1 2">CCMP2467</strain>
    </source>
</reference>
<evidence type="ECO:0000313" key="2">
    <source>
        <dbReference type="Proteomes" id="UP000186817"/>
    </source>
</evidence>
<gene>
    <name evidence="1" type="ORF">AK812_SmicGene38064</name>
</gene>
<sequence>MSRSTRGGRREPAGIKELVSPSVTQTNLNIRVIRQQSWKRSVLRPLSFCMDAEKRFIDSACPPPLALTSTLRHSVADGPEDCQRLAGFVDASSACGISPDVMGKEVESGGLKLQAQFKFHTCKAAVGLPRISAAWTQADGWMPCLRLSQGSTETDDPNPGKSMDEATKSRGVHPVQFVPIVADEMAARLTGFSDAMTRASKLVLGTDGFQRI</sequence>
<dbReference type="EMBL" id="LSRX01001283">
    <property type="protein sequence ID" value="OLP81399.1"/>
    <property type="molecule type" value="Genomic_DNA"/>
</dbReference>
<dbReference type="AlphaFoldDB" id="A0A1Q9CEN9"/>
<evidence type="ECO:0000313" key="1">
    <source>
        <dbReference type="EMBL" id="OLP81399.1"/>
    </source>
</evidence>
<comment type="caution">
    <text evidence="1">The sequence shown here is derived from an EMBL/GenBank/DDBJ whole genome shotgun (WGS) entry which is preliminary data.</text>
</comment>
<dbReference type="Proteomes" id="UP000186817">
    <property type="component" value="Unassembled WGS sequence"/>
</dbReference>
<keyword evidence="2" id="KW-1185">Reference proteome</keyword>
<organism evidence="1 2">
    <name type="scientific">Symbiodinium microadriaticum</name>
    <name type="common">Dinoflagellate</name>
    <name type="synonym">Zooxanthella microadriatica</name>
    <dbReference type="NCBI Taxonomy" id="2951"/>
    <lineage>
        <taxon>Eukaryota</taxon>
        <taxon>Sar</taxon>
        <taxon>Alveolata</taxon>
        <taxon>Dinophyceae</taxon>
        <taxon>Suessiales</taxon>
        <taxon>Symbiodiniaceae</taxon>
        <taxon>Symbiodinium</taxon>
    </lineage>
</organism>